<dbReference type="InterPro" id="IPR011009">
    <property type="entry name" value="Kinase-like_dom_sf"/>
</dbReference>
<accession>A0A9P4MMN2</accession>
<organism evidence="3 4">
    <name type="scientific">Myriangium duriaei CBS 260.36</name>
    <dbReference type="NCBI Taxonomy" id="1168546"/>
    <lineage>
        <taxon>Eukaryota</taxon>
        <taxon>Fungi</taxon>
        <taxon>Dikarya</taxon>
        <taxon>Ascomycota</taxon>
        <taxon>Pezizomycotina</taxon>
        <taxon>Dothideomycetes</taxon>
        <taxon>Dothideomycetidae</taxon>
        <taxon>Myriangiales</taxon>
        <taxon>Myriangiaceae</taxon>
        <taxon>Myriangium</taxon>
    </lineage>
</organism>
<gene>
    <name evidence="3" type="ORF">K461DRAFT_130849</name>
</gene>
<keyword evidence="1" id="KW-0812">Transmembrane</keyword>
<protein>
    <recommendedName>
        <fullName evidence="2">Aminoglycoside phosphotransferase domain-containing protein</fullName>
    </recommendedName>
</protein>
<sequence>MQSHVTCHWVMSKALWSQASIYPSRTIMETIAAAEACVFTHGDLRLANIHVTFEERQCHLISLLDWGMCGFYPESWEACRTTNLLSASEEWDWYMYLPACIAPLSFSCLWFINRIWDRRLHDGARLVMFDERATSAP</sequence>
<feature type="domain" description="Aminoglycoside phosphotransferase" evidence="2">
    <location>
        <begin position="34"/>
        <end position="76"/>
    </location>
</feature>
<dbReference type="SUPFAM" id="SSF56112">
    <property type="entry name" value="Protein kinase-like (PK-like)"/>
    <property type="match status" value="1"/>
</dbReference>
<name>A0A9P4MMN2_9PEZI</name>
<reference evidence="3" key="1">
    <citation type="journal article" date="2020" name="Stud. Mycol.">
        <title>101 Dothideomycetes genomes: a test case for predicting lifestyles and emergence of pathogens.</title>
        <authorList>
            <person name="Haridas S."/>
            <person name="Albert R."/>
            <person name="Binder M."/>
            <person name="Bloem J."/>
            <person name="Labutti K."/>
            <person name="Salamov A."/>
            <person name="Andreopoulos B."/>
            <person name="Baker S."/>
            <person name="Barry K."/>
            <person name="Bills G."/>
            <person name="Bluhm B."/>
            <person name="Cannon C."/>
            <person name="Castanera R."/>
            <person name="Culley D."/>
            <person name="Daum C."/>
            <person name="Ezra D."/>
            <person name="Gonzalez J."/>
            <person name="Henrissat B."/>
            <person name="Kuo A."/>
            <person name="Liang C."/>
            <person name="Lipzen A."/>
            <person name="Lutzoni F."/>
            <person name="Magnuson J."/>
            <person name="Mondo S."/>
            <person name="Nolan M."/>
            <person name="Ohm R."/>
            <person name="Pangilinan J."/>
            <person name="Park H.-J."/>
            <person name="Ramirez L."/>
            <person name="Alfaro M."/>
            <person name="Sun H."/>
            <person name="Tritt A."/>
            <person name="Yoshinaga Y."/>
            <person name="Zwiers L.-H."/>
            <person name="Turgeon B."/>
            <person name="Goodwin S."/>
            <person name="Spatafora J."/>
            <person name="Crous P."/>
            <person name="Grigoriev I."/>
        </authorList>
    </citation>
    <scope>NUCLEOTIDE SEQUENCE</scope>
    <source>
        <strain evidence="3">CBS 260.36</strain>
    </source>
</reference>
<dbReference type="EMBL" id="ML996085">
    <property type="protein sequence ID" value="KAF2152906.1"/>
    <property type="molecule type" value="Genomic_DNA"/>
</dbReference>
<comment type="caution">
    <text evidence="3">The sequence shown here is derived from an EMBL/GenBank/DDBJ whole genome shotgun (WGS) entry which is preliminary data.</text>
</comment>
<dbReference type="Pfam" id="PF01636">
    <property type="entry name" value="APH"/>
    <property type="match status" value="1"/>
</dbReference>
<keyword evidence="1" id="KW-0472">Membrane</keyword>
<dbReference type="AlphaFoldDB" id="A0A9P4MMN2"/>
<dbReference type="InterPro" id="IPR002575">
    <property type="entry name" value="Aminoglycoside_PTrfase"/>
</dbReference>
<keyword evidence="1" id="KW-1133">Transmembrane helix</keyword>
<evidence type="ECO:0000313" key="3">
    <source>
        <dbReference type="EMBL" id="KAF2152906.1"/>
    </source>
</evidence>
<dbReference type="Proteomes" id="UP000799439">
    <property type="component" value="Unassembled WGS sequence"/>
</dbReference>
<evidence type="ECO:0000256" key="1">
    <source>
        <dbReference type="SAM" id="Phobius"/>
    </source>
</evidence>
<dbReference type="OrthoDB" id="4177236at2759"/>
<keyword evidence="4" id="KW-1185">Reference proteome</keyword>
<proteinExistence type="predicted"/>
<evidence type="ECO:0000313" key="4">
    <source>
        <dbReference type="Proteomes" id="UP000799439"/>
    </source>
</evidence>
<evidence type="ECO:0000259" key="2">
    <source>
        <dbReference type="Pfam" id="PF01636"/>
    </source>
</evidence>
<feature type="transmembrane region" description="Helical" evidence="1">
    <location>
        <begin position="93"/>
        <end position="112"/>
    </location>
</feature>